<dbReference type="FunFam" id="3.30.70.270:FF:000001">
    <property type="entry name" value="Diguanylate cyclase domain protein"/>
    <property type="match status" value="1"/>
</dbReference>
<dbReference type="InterPro" id="IPR001633">
    <property type="entry name" value="EAL_dom"/>
</dbReference>
<dbReference type="InterPro" id="IPR029787">
    <property type="entry name" value="Nucleotide_cyclase"/>
</dbReference>
<accession>A0A380WQY7</accession>
<dbReference type="SMART" id="SM00052">
    <property type="entry name" value="EAL"/>
    <property type="match status" value="1"/>
</dbReference>
<dbReference type="CDD" id="cd01949">
    <property type="entry name" value="GGDEF"/>
    <property type="match status" value="1"/>
</dbReference>
<dbReference type="AlphaFoldDB" id="A0A380WQY7"/>
<evidence type="ECO:0000256" key="1">
    <source>
        <dbReference type="SAM" id="Phobius"/>
    </source>
</evidence>
<dbReference type="InterPro" id="IPR043128">
    <property type="entry name" value="Rev_trsase/Diguanyl_cyclase"/>
</dbReference>
<reference evidence="4 5" key="1">
    <citation type="submission" date="2018-06" db="EMBL/GenBank/DDBJ databases">
        <authorList>
            <consortium name="Pathogen Informatics"/>
            <person name="Doyle S."/>
        </authorList>
    </citation>
    <scope>NUCLEOTIDE SEQUENCE [LARGE SCALE GENOMIC DNA]</scope>
    <source>
        <strain evidence="4 5">NCTC10684</strain>
    </source>
</reference>
<keyword evidence="1" id="KW-0472">Membrane</keyword>
<dbReference type="SMART" id="SM00267">
    <property type="entry name" value="GGDEF"/>
    <property type="match status" value="1"/>
</dbReference>
<dbReference type="Pfam" id="PF00990">
    <property type="entry name" value="GGDEF"/>
    <property type="match status" value="1"/>
</dbReference>
<dbReference type="Gene3D" id="3.20.20.450">
    <property type="entry name" value="EAL domain"/>
    <property type="match status" value="1"/>
</dbReference>
<dbReference type="PANTHER" id="PTHR44757">
    <property type="entry name" value="DIGUANYLATE CYCLASE DGCP"/>
    <property type="match status" value="1"/>
</dbReference>
<dbReference type="Gene3D" id="3.30.70.270">
    <property type="match status" value="1"/>
</dbReference>
<protein>
    <submittedName>
        <fullName evidence="4">Bacteriophytochrome cph2</fullName>
    </submittedName>
</protein>
<dbReference type="OrthoDB" id="9814202at2"/>
<dbReference type="PROSITE" id="PS50887">
    <property type="entry name" value="GGDEF"/>
    <property type="match status" value="1"/>
</dbReference>
<dbReference type="SUPFAM" id="SSF55073">
    <property type="entry name" value="Nucleotide cyclase"/>
    <property type="match status" value="1"/>
</dbReference>
<dbReference type="Pfam" id="PF05228">
    <property type="entry name" value="CHASE4"/>
    <property type="match status" value="1"/>
</dbReference>
<evidence type="ECO:0000313" key="5">
    <source>
        <dbReference type="Proteomes" id="UP000254701"/>
    </source>
</evidence>
<dbReference type="GO" id="GO:0003824">
    <property type="term" value="F:catalytic activity"/>
    <property type="evidence" value="ECO:0007669"/>
    <property type="project" value="UniProtKB-ARBA"/>
</dbReference>
<dbReference type="InterPro" id="IPR035919">
    <property type="entry name" value="EAL_sf"/>
</dbReference>
<proteinExistence type="predicted"/>
<organism evidence="4 5">
    <name type="scientific">Aminobacter aminovorans</name>
    <name type="common">Chelatobacter heintzii</name>
    <dbReference type="NCBI Taxonomy" id="83263"/>
    <lineage>
        <taxon>Bacteria</taxon>
        <taxon>Pseudomonadati</taxon>
        <taxon>Pseudomonadota</taxon>
        <taxon>Alphaproteobacteria</taxon>
        <taxon>Hyphomicrobiales</taxon>
        <taxon>Phyllobacteriaceae</taxon>
        <taxon>Aminobacter</taxon>
    </lineage>
</organism>
<keyword evidence="1" id="KW-1133">Transmembrane helix</keyword>
<feature type="transmembrane region" description="Helical" evidence="1">
    <location>
        <begin position="263"/>
        <end position="282"/>
    </location>
</feature>
<dbReference type="InterPro" id="IPR007892">
    <property type="entry name" value="CHASE4"/>
</dbReference>
<name>A0A380WQY7_AMIAI</name>
<dbReference type="PANTHER" id="PTHR44757:SF2">
    <property type="entry name" value="BIOFILM ARCHITECTURE MAINTENANCE PROTEIN MBAA"/>
    <property type="match status" value="1"/>
</dbReference>
<gene>
    <name evidence="4" type="primary">cph2_6</name>
    <name evidence="4" type="ORF">NCTC10684_03984</name>
</gene>
<dbReference type="NCBIfam" id="TIGR00254">
    <property type="entry name" value="GGDEF"/>
    <property type="match status" value="1"/>
</dbReference>
<evidence type="ECO:0000313" key="4">
    <source>
        <dbReference type="EMBL" id="SUU90726.1"/>
    </source>
</evidence>
<dbReference type="RefSeq" id="WP_115732684.1">
    <property type="nucleotide sequence ID" value="NZ_BAAAVY010000037.1"/>
</dbReference>
<feature type="domain" description="EAL" evidence="2">
    <location>
        <begin position="475"/>
        <end position="725"/>
    </location>
</feature>
<evidence type="ECO:0000259" key="3">
    <source>
        <dbReference type="PROSITE" id="PS50887"/>
    </source>
</evidence>
<sequence length="735" mass="80165">MVVQSHPRPLTFQVTLTVLALAVLGLGLAAGFGLLATLQVDRTALDTERTFVVNGLKEEGEALRREQESVAVWDDALTYAKSGNQQWMTENLGAWMYSYYGHDRVYVLDDHDQPVHAMRDGQTLAADVFSEDRNAILPVVGRIRQVLAGSAGSEDTAGKAAAEDLVTIGDRPAMLSVMPLVPSSDRVAQSPGSEFVHVAVQFIDDALTGRIASRYQLKNLHVLPRLTQTITDATVPLIGTNGVILGYVGWQPARPGSSLVREAVPALFGAMAISAAVLIYLLRRLRRASGELQISQDKARYLAFHDTLTGLPNRALFEDRLRRALVNADRDKGRVALLYVDLDRFKHINDTLGHPAGDELVRQTAVRLVQSVREIDTVARLGGDEFAIILSGVKDARNAEDFCDIMLAQFSIPFQLADDQVFVSTSIGIALSPDVGADPDDLLRKADIALYEAKKNGRGRYQVFAGDMDEILLRKRRIESELREALTSGDQIRLTYQPIYAGDCQTIVGAEALLRWAHPIHGALPPGNLVALAEERGMIGLLGDYVLRQAARFAATSTLPWVAVNVSPLQLRDKSFPERLARLLEETGLTPSRLQLEITESVLLANNDTTRSVLGALRATGIVVALDDFGTGYSAISYLRHHRIDKLKIDRSFIQTIGSDDSAAAIVKALVDLALALEIRVTAEGVETEAQKERLMAMHCHEFQGYLLSPPLEAAELSAVLAGGAQPLHMAGSRD</sequence>
<dbReference type="InterPro" id="IPR000160">
    <property type="entry name" value="GGDEF_dom"/>
</dbReference>
<dbReference type="InterPro" id="IPR052155">
    <property type="entry name" value="Biofilm_reg_signaling"/>
</dbReference>
<evidence type="ECO:0000259" key="2">
    <source>
        <dbReference type="PROSITE" id="PS50883"/>
    </source>
</evidence>
<dbReference type="CDD" id="cd01948">
    <property type="entry name" value="EAL"/>
    <property type="match status" value="1"/>
</dbReference>
<dbReference type="SUPFAM" id="SSF141868">
    <property type="entry name" value="EAL domain-like"/>
    <property type="match status" value="1"/>
</dbReference>
<dbReference type="Proteomes" id="UP000254701">
    <property type="component" value="Unassembled WGS sequence"/>
</dbReference>
<feature type="domain" description="GGDEF" evidence="3">
    <location>
        <begin position="333"/>
        <end position="466"/>
    </location>
</feature>
<dbReference type="EMBL" id="UFSM01000001">
    <property type="protein sequence ID" value="SUU90726.1"/>
    <property type="molecule type" value="Genomic_DNA"/>
</dbReference>
<dbReference type="PROSITE" id="PS50883">
    <property type="entry name" value="EAL"/>
    <property type="match status" value="1"/>
</dbReference>
<dbReference type="Pfam" id="PF00563">
    <property type="entry name" value="EAL"/>
    <property type="match status" value="1"/>
</dbReference>
<keyword evidence="1" id="KW-0812">Transmembrane</keyword>